<comment type="cofactor">
    <cofactor evidence="1">
        <name>Zn(2+)</name>
        <dbReference type="ChEBI" id="CHEBI:29105"/>
    </cofactor>
</comment>
<dbReference type="SUPFAM" id="SSF51556">
    <property type="entry name" value="Metallo-dependent hydrolases"/>
    <property type="match status" value="1"/>
</dbReference>
<evidence type="ECO:0000256" key="3">
    <source>
        <dbReference type="ARBA" id="ARBA00036696"/>
    </source>
</evidence>
<comment type="caution">
    <text evidence="6">The sequence shown here is derived from an EMBL/GenBank/DDBJ whole genome shotgun (WGS) entry which is preliminary data.</text>
</comment>
<dbReference type="FunFam" id="3.20.20.140:FF:000174">
    <property type="entry name" value="Dihydropyrimidinase-related protein 2"/>
    <property type="match status" value="1"/>
</dbReference>
<dbReference type="SUPFAM" id="SSF51338">
    <property type="entry name" value="Composite domain of metallo-dependent hydrolases"/>
    <property type="match status" value="1"/>
</dbReference>
<evidence type="ECO:0000313" key="7">
    <source>
        <dbReference type="Proteomes" id="UP001174909"/>
    </source>
</evidence>
<dbReference type="InterPro" id="IPR032466">
    <property type="entry name" value="Metal_Hydrolase"/>
</dbReference>
<dbReference type="InterPro" id="IPR050378">
    <property type="entry name" value="Metallo-dep_Hydrolases_sf"/>
</dbReference>
<dbReference type="Gene3D" id="3.20.20.140">
    <property type="entry name" value="Metal-dependent hydrolases"/>
    <property type="match status" value="1"/>
</dbReference>
<protein>
    <recommendedName>
        <fullName evidence="4">dihydropyrimidinase</fullName>
        <ecNumber evidence="4">3.5.2.2</ecNumber>
    </recommendedName>
</protein>
<evidence type="ECO:0000313" key="6">
    <source>
        <dbReference type="EMBL" id="CAI8020366.1"/>
    </source>
</evidence>
<evidence type="ECO:0000256" key="4">
    <source>
        <dbReference type="ARBA" id="ARBA00039113"/>
    </source>
</evidence>
<dbReference type="AlphaFoldDB" id="A0AA35WKF7"/>
<dbReference type="GO" id="GO:0005829">
    <property type="term" value="C:cytosol"/>
    <property type="evidence" value="ECO:0007669"/>
    <property type="project" value="TreeGrafter"/>
</dbReference>
<dbReference type="EC" id="3.5.2.2" evidence="4"/>
<dbReference type="PANTHER" id="PTHR11647:SF1">
    <property type="entry name" value="COLLAPSIN RESPONSE MEDIATOR PROTEIN"/>
    <property type="match status" value="1"/>
</dbReference>
<gene>
    <name evidence="6" type="ORF">GBAR_LOCUS12188</name>
</gene>
<evidence type="ECO:0000256" key="1">
    <source>
        <dbReference type="ARBA" id="ARBA00001947"/>
    </source>
</evidence>
<evidence type="ECO:0000259" key="5">
    <source>
        <dbReference type="Pfam" id="PF01979"/>
    </source>
</evidence>
<name>A0AA35WKF7_GEOBA</name>
<accession>A0AA35WKF7</accession>
<proteinExistence type="inferred from homology"/>
<organism evidence="6 7">
    <name type="scientific">Geodia barretti</name>
    <name type="common">Barrett's horny sponge</name>
    <dbReference type="NCBI Taxonomy" id="519541"/>
    <lineage>
        <taxon>Eukaryota</taxon>
        <taxon>Metazoa</taxon>
        <taxon>Porifera</taxon>
        <taxon>Demospongiae</taxon>
        <taxon>Heteroscleromorpha</taxon>
        <taxon>Tetractinellida</taxon>
        <taxon>Astrophorina</taxon>
        <taxon>Geodiidae</taxon>
        <taxon>Geodia</taxon>
    </lineage>
</organism>
<dbReference type="InterPro" id="IPR011059">
    <property type="entry name" value="Metal-dep_hydrolase_composite"/>
</dbReference>
<feature type="domain" description="Amidohydrolase-related" evidence="5">
    <location>
        <begin position="10"/>
        <end position="366"/>
    </location>
</feature>
<comment type="catalytic activity">
    <reaction evidence="3">
        <text>5,6-dihydrouracil + H2O = 3-(carbamoylamino)propanoate + H(+)</text>
        <dbReference type="Rhea" id="RHEA:16121"/>
        <dbReference type="ChEBI" id="CHEBI:11892"/>
        <dbReference type="ChEBI" id="CHEBI:15377"/>
        <dbReference type="ChEBI" id="CHEBI:15378"/>
        <dbReference type="ChEBI" id="CHEBI:15901"/>
        <dbReference type="EC" id="3.5.2.2"/>
    </reaction>
</comment>
<dbReference type="Gene3D" id="2.30.40.10">
    <property type="entry name" value="Urease, subunit C, domain 1"/>
    <property type="match status" value="1"/>
</dbReference>
<keyword evidence="7" id="KW-1185">Reference proteome</keyword>
<evidence type="ECO:0000256" key="2">
    <source>
        <dbReference type="ARBA" id="ARBA00008829"/>
    </source>
</evidence>
<dbReference type="GO" id="GO:0004157">
    <property type="term" value="F:dihydropyrimidinase activity"/>
    <property type="evidence" value="ECO:0007669"/>
    <property type="project" value="UniProtKB-EC"/>
</dbReference>
<reference evidence="6" key="1">
    <citation type="submission" date="2023-03" db="EMBL/GenBank/DDBJ databases">
        <authorList>
            <person name="Steffen K."/>
            <person name="Cardenas P."/>
        </authorList>
    </citation>
    <scope>NUCLEOTIDE SEQUENCE</scope>
</reference>
<sequence length="390" mass="43725">MGQETADNFHSSTVAAACGGITTICDYAFPEPGQSLQDALVRWNQRGEKSVIDFGLHPTIFQPGEHTLSEMRDCVADGYTSFKIFMIGFSEFDKYAPQYLRCMEEAGKLGAMVNIHCEDQCCISYMTQKLEEENNSNVRTFPDSRPRISEGLAARRALWMAHMADVPAYLVHLSCQEGLDALNDARGRGQTCYGETRPIYLHLSRERFNEEVDPERYVGWPPLREADQMEVMWQALDSGVLQTVATDHVGWNMKQKKASVTVDELLPGMSNLETVLPMLYSEGVRTGRLSPNRFVDVSATKPAKLMGMYPQKGTIAVGSDADIMVFDTEKPVTIRQSDMHSNQDWELHEGFEVTGWPTMTISRGDIIVENGKVLAEPGRGKLVKRRTYTS</sequence>
<dbReference type="EMBL" id="CASHTH010001824">
    <property type="protein sequence ID" value="CAI8020366.1"/>
    <property type="molecule type" value="Genomic_DNA"/>
</dbReference>
<dbReference type="InterPro" id="IPR006680">
    <property type="entry name" value="Amidohydro-rel"/>
</dbReference>
<dbReference type="Pfam" id="PF01979">
    <property type="entry name" value="Amidohydro_1"/>
    <property type="match status" value="1"/>
</dbReference>
<dbReference type="PANTHER" id="PTHR11647">
    <property type="entry name" value="HYDRANTOINASE/DIHYDROPYRIMIDINASE FAMILY MEMBER"/>
    <property type="match status" value="1"/>
</dbReference>
<comment type="similarity">
    <text evidence="2">Belongs to the metallo-dependent hydrolases superfamily. Hydantoinase/dihydropyrimidinase family.</text>
</comment>
<dbReference type="Proteomes" id="UP001174909">
    <property type="component" value="Unassembled WGS sequence"/>
</dbReference>